<comment type="similarity">
    <text evidence="3 8">Belongs to the acetolactate synthase small subunit family.</text>
</comment>
<dbReference type="EMBL" id="CAADHO010000005">
    <property type="protein sequence ID" value="VFQ45324.1"/>
    <property type="molecule type" value="Genomic_DNA"/>
</dbReference>
<comment type="pathway">
    <text evidence="2 8">Amino-acid biosynthesis; L-valine biosynthesis; L-valine from pyruvate: step 1/4.</text>
</comment>
<dbReference type="SUPFAM" id="SSF55021">
    <property type="entry name" value="ACT-like"/>
    <property type="match status" value="1"/>
</dbReference>
<dbReference type="UniPathway" id="UPA00047">
    <property type="reaction ID" value="UER00055"/>
</dbReference>
<proteinExistence type="inferred from homology"/>
<dbReference type="RefSeq" id="WP_180141749.1">
    <property type="nucleotide sequence ID" value="NZ_CAADHO010000005.1"/>
</dbReference>
<feature type="domain" description="ACT" evidence="9">
    <location>
        <begin position="5"/>
        <end position="78"/>
    </location>
</feature>
<dbReference type="PANTHER" id="PTHR30239">
    <property type="entry name" value="ACETOLACTATE SYNTHASE SMALL SUBUNIT"/>
    <property type="match status" value="1"/>
</dbReference>
<sequence>MTDCTLTLTVSNHPGVLSRIAGLFARRNYNLDGVYVVGLTGTTESRMQLLVKQDERLPQIIKQLEKLYDVKAISVNEGSDMLGGCEVKEAG</sequence>
<dbReference type="CDD" id="cd04878">
    <property type="entry name" value="ACT_AHAS"/>
    <property type="match status" value="1"/>
</dbReference>
<dbReference type="InterPro" id="IPR039557">
    <property type="entry name" value="AHAS_ACT"/>
</dbReference>
<dbReference type="Gene3D" id="3.30.70.260">
    <property type="match status" value="1"/>
</dbReference>
<dbReference type="InterPro" id="IPR004789">
    <property type="entry name" value="Acetalactate_synth_ssu"/>
</dbReference>
<comment type="subunit">
    <text evidence="4 8">Dimer of large and small chains.</text>
</comment>
<evidence type="ECO:0000256" key="4">
    <source>
        <dbReference type="ARBA" id="ARBA00011744"/>
    </source>
</evidence>
<dbReference type="Pfam" id="PF22629">
    <property type="entry name" value="ACT_AHAS_ss"/>
    <property type="match status" value="1"/>
</dbReference>
<evidence type="ECO:0000256" key="6">
    <source>
        <dbReference type="ARBA" id="ARBA00023304"/>
    </source>
</evidence>
<evidence type="ECO:0000256" key="2">
    <source>
        <dbReference type="ARBA" id="ARBA00005025"/>
    </source>
</evidence>
<comment type="pathway">
    <text evidence="1 8">Amino-acid biosynthesis; L-isoleucine biosynthesis; L-isoleucine from 2-oxobutanoate: step 1/4.</text>
</comment>
<dbReference type="GO" id="GO:0005829">
    <property type="term" value="C:cytosol"/>
    <property type="evidence" value="ECO:0007669"/>
    <property type="project" value="TreeGrafter"/>
</dbReference>
<evidence type="ECO:0000256" key="5">
    <source>
        <dbReference type="ARBA" id="ARBA00022605"/>
    </source>
</evidence>
<reference evidence="10 11" key="1">
    <citation type="submission" date="2019-03" db="EMBL/GenBank/DDBJ databases">
        <authorList>
            <person name="Nijsse B."/>
        </authorList>
    </citation>
    <scope>NUCLEOTIDE SEQUENCE [LARGE SCALE GENOMIC DNA]</scope>
    <source>
        <strain evidence="10">Desulfoluna butyratoxydans MSL71</strain>
    </source>
</reference>
<dbReference type="AlphaFoldDB" id="A0A4U8YNV6"/>
<organism evidence="10 11">
    <name type="scientific">Desulfoluna butyratoxydans</name>
    <dbReference type="NCBI Taxonomy" id="231438"/>
    <lineage>
        <taxon>Bacteria</taxon>
        <taxon>Pseudomonadati</taxon>
        <taxon>Thermodesulfobacteriota</taxon>
        <taxon>Desulfobacteria</taxon>
        <taxon>Desulfobacterales</taxon>
        <taxon>Desulfolunaceae</taxon>
        <taxon>Desulfoluna</taxon>
    </lineage>
</organism>
<evidence type="ECO:0000256" key="3">
    <source>
        <dbReference type="ARBA" id="ARBA00006341"/>
    </source>
</evidence>
<dbReference type="InterPro" id="IPR002912">
    <property type="entry name" value="ACT_dom"/>
</dbReference>
<dbReference type="GO" id="GO:0009099">
    <property type="term" value="P:L-valine biosynthetic process"/>
    <property type="evidence" value="ECO:0007669"/>
    <property type="project" value="UniProtKB-UniRule"/>
</dbReference>
<dbReference type="UniPathway" id="UPA00049">
    <property type="reaction ID" value="UER00059"/>
</dbReference>
<dbReference type="GO" id="GO:0009097">
    <property type="term" value="P:isoleucine biosynthetic process"/>
    <property type="evidence" value="ECO:0007669"/>
    <property type="project" value="UniProtKB-UniRule"/>
</dbReference>
<name>A0A4U8YNV6_9BACT</name>
<comment type="function">
    <text evidence="8">Catalyzes the conversion of 2 pyruvate molecules into acetolactate in the first common step of the biosynthetic pathway of the branched-amino acids such as leucine, isoleucine, and valine.</text>
</comment>
<evidence type="ECO:0000256" key="7">
    <source>
        <dbReference type="ARBA" id="ARBA00048670"/>
    </source>
</evidence>
<evidence type="ECO:0000313" key="11">
    <source>
        <dbReference type="Proteomes" id="UP000507962"/>
    </source>
</evidence>
<keyword evidence="8" id="KW-0808">Transferase</keyword>
<evidence type="ECO:0000313" key="10">
    <source>
        <dbReference type="EMBL" id="VFQ45324.1"/>
    </source>
</evidence>
<dbReference type="GO" id="GO:1990610">
    <property type="term" value="F:acetolactate synthase regulator activity"/>
    <property type="evidence" value="ECO:0007669"/>
    <property type="project" value="UniProtKB-UniRule"/>
</dbReference>
<dbReference type="GO" id="GO:0003984">
    <property type="term" value="F:acetolactate synthase activity"/>
    <property type="evidence" value="ECO:0007669"/>
    <property type="project" value="UniProtKB-UniRule"/>
</dbReference>
<keyword evidence="5 8" id="KW-0028">Amino-acid biosynthesis</keyword>
<comment type="catalytic activity">
    <reaction evidence="7 8">
        <text>2 pyruvate + H(+) = (2S)-2-acetolactate + CO2</text>
        <dbReference type="Rhea" id="RHEA:25249"/>
        <dbReference type="ChEBI" id="CHEBI:15361"/>
        <dbReference type="ChEBI" id="CHEBI:15378"/>
        <dbReference type="ChEBI" id="CHEBI:16526"/>
        <dbReference type="ChEBI" id="CHEBI:58476"/>
        <dbReference type="EC" id="2.2.1.6"/>
    </reaction>
</comment>
<dbReference type="PROSITE" id="PS51671">
    <property type="entry name" value="ACT"/>
    <property type="match status" value="1"/>
</dbReference>
<evidence type="ECO:0000256" key="8">
    <source>
        <dbReference type="RuleBase" id="RU368092"/>
    </source>
</evidence>
<dbReference type="NCBIfam" id="TIGR00119">
    <property type="entry name" value="acolac_sm"/>
    <property type="match status" value="1"/>
</dbReference>
<gene>
    <name evidence="10" type="ORF">MSL71_29810</name>
</gene>
<dbReference type="PANTHER" id="PTHR30239:SF4">
    <property type="entry name" value="ACETOLACTATE SYNTHASE ISOZYME 1 SMALL SUBUNIT"/>
    <property type="match status" value="1"/>
</dbReference>
<accession>A0A4U8YNV6</accession>
<dbReference type="InterPro" id="IPR045865">
    <property type="entry name" value="ACT-like_dom_sf"/>
</dbReference>
<keyword evidence="6 8" id="KW-0100">Branched-chain amino acid biosynthesis</keyword>
<keyword evidence="11" id="KW-1185">Reference proteome</keyword>
<protein>
    <recommendedName>
        <fullName evidence="8">Acetolactate synthase small subunit</fullName>
        <shortName evidence="8">AHAS</shortName>
        <shortName evidence="8">ALS</shortName>
        <ecNumber evidence="8">2.2.1.6</ecNumber>
    </recommendedName>
    <alternativeName>
        <fullName evidence="8">Acetohydroxy-acid synthase small subunit</fullName>
    </alternativeName>
</protein>
<dbReference type="InterPro" id="IPR054480">
    <property type="entry name" value="AHAS_small-like_ACT"/>
</dbReference>
<evidence type="ECO:0000256" key="1">
    <source>
        <dbReference type="ARBA" id="ARBA00004974"/>
    </source>
</evidence>
<evidence type="ECO:0000259" key="9">
    <source>
        <dbReference type="PROSITE" id="PS51671"/>
    </source>
</evidence>
<dbReference type="Proteomes" id="UP000507962">
    <property type="component" value="Unassembled WGS sequence"/>
</dbReference>
<dbReference type="EC" id="2.2.1.6" evidence="8"/>